<dbReference type="PROSITE" id="PS50043">
    <property type="entry name" value="HTH_LUXR_2"/>
    <property type="match status" value="1"/>
</dbReference>
<dbReference type="AlphaFoldDB" id="A0A7W9NJ95"/>
<keyword evidence="3" id="KW-0804">Transcription</keyword>
<dbReference type="Pfam" id="PF00196">
    <property type="entry name" value="GerE"/>
    <property type="match status" value="1"/>
</dbReference>
<sequence length="208" mass="22821">MTRTAVFVCATDPILRGGIVMALRGRPEIQLVDDAQADPARTVVLAVGDRFDERVTALLRRMRGRGYRRIVLVAGDIDDNEVLAAVQSGVCAVARRGEIDAEALVRLVNAARAGEGSMPPDMLGRLLDRVGRLQTKVLEPRGLRLSGISARETDVLRLIAQGLSTREIAKKLCYSERTVKSLLHDVTVRFELRNRSHAVAFAVREGLI</sequence>
<keyword evidence="1" id="KW-0805">Transcription regulation</keyword>
<dbReference type="PANTHER" id="PTHR44688">
    <property type="entry name" value="DNA-BINDING TRANSCRIPTIONAL ACTIVATOR DEVR_DOSR"/>
    <property type="match status" value="1"/>
</dbReference>
<dbReference type="CDD" id="cd06170">
    <property type="entry name" value="LuxR_C_like"/>
    <property type="match status" value="1"/>
</dbReference>
<comment type="caution">
    <text evidence="5">The sequence shown here is derived from an EMBL/GenBank/DDBJ whole genome shotgun (WGS) entry which is preliminary data.</text>
</comment>
<dbReference type="Gene3D" id="3.40.50.2300">
    <property type="match status" value="1"/>
</dbReference>
<dbReference type="RefSeq" id="WP_184866333.1">
    <property type="nucleotide sequence ID" value="NZ_BAAAWY010000029.1"/>
</dbReference>
<evidence type="ECO:0000313" key="5">
    <source>
        <dbReference type="EMBL" id="MBB5894399.1"/>
    </source>
</evidence>
<name>A0A7W9NJ95_9PSEU</name>
<protein>
    <submittedName>
        <fullName evidence="5">DNA-binding NarL/FixJ family response regulator</fullName>
    </submittedName>
</protein>
<dbReference type="EMBL" id="JACHIR010000001">
    <property type="protein sequence ID" value="MBB5894399.1"/>
    <property type="molecule type" value="Genomic_DNA"/>
</dbReference>
<keyword evidence="2 5" id="KW-0238">DNA-binding</keyword>
<dbReference type="SMART" id="SM00421">
    <property type="entry name" value="HTH_LUXR"/>
    <property type="match status" value="1"/>
</dbReference>
<dbReference type="SUPFAM" id="SSF46894">
    <property type="entry name" value="C-terminal effector domain of the bipartite response regulators"/>
    <property type="match status" value="1"/>
</dbReference>
<dbReference type="PRINTS" id="PR00038">
    <property type="entry name" value="HTHLUXR"/>
</dbReference>
<evidence type="ECO:0000256" key="1">
    <source>
        <dbReference type="ARBA" id="ARBA00023015"/>
    </source>
</evidence>
<evidence type="ECO:0000259" key="4">
    <source>
        <dbReference type="PROSITE" id="PS50043"/>
    </source>
</evidence>
<keyword evidence="6" id="KW-1185">Reference proteome</keyword>
<organism evidence="5 6">
    <name type="scientific">Kutzneria kofuensis</name>
    <dbReference type="NCBI Taxonomy" id="103725"/>
    <lineage>
        <taxon>Bacteria</taxon>
        <taxon>Bacillati</taxon>
        <taxon>Actinomycetota</taxon>
        <taxon>Actinomycetes</taxon>
        <taxon>Pseudonocardiales</taxon>
        <taxon>Pseudonocardiaceae</taxon>
        <taxon>Kutzneria</taxon>
    </lineage>
</organism>
<reference evidence="5 6" key="1">
    <citation type="submission" date="2020-08" db="EMBL/GenBank/DDBJ databases">
        <title>Sequencing the genomes of 1000 actinobacteria strains.</title>
        <authorList>
            <person name="Klenk H.-P."/>
        </authorList>
    </citation>
    <scope>NUCLEOTIDE SEQUENCE [LARGE SCALE GENOMIC DNA]</scope>
    <source>
        <strain evidence="5 6">DSM 43851</strain>
    </source>
</reference>
<dbReference type="GO" id="GO:0003677">
    <property type="term" value="F:DNA binding"/>
    <property type="evidence" value="ECO:0007669"/>
    <property type="project" value="UniProtKB-KW"/>
</dbReference>
<evidence type="ECO:0000256" key="3">
    <source>
        <dbReference type="ARBA" id="ARBA00023163"/>
    </source>
</evidence>
<evidence type="ECO:0000313" key="6">
    <source>
        <dbReference type="Proteomes" id="UP000585638"/>
    </source>
</evidence>
<dbReference type="InterPro" id="IPR016032">
    <property type="entry name" value="Sig_transdc_resp-reg_C-effctor"/>
</dbReference>
<dbReference type="PANTHER" id="PTHR44688:SF16">
    <property type="entry name" value="DNA-BINDING TRANSCRIPTIONAL ACTIVATOR DEVR_DOSR"/>
    <property type="match status" value="1"/>
</dbReference>
<gene>
    <name evidence="5" type="ORF">BJ998_005595</name>
</gene>
<dbReference type="InterPro" id="IPR000792">
    <property type="entry name" value="Tscrpt_reg_LuxR_C"/>
</dbReference>
<feature type="domain" description="HTH luxR-type" evidence="4">
    <location>
        <begin position="141"/>
        <end position="206"/>
    </location>
</feature>
<evidence type="ECO:0000256" key="2">
    <source>
        <dbReference type="ARBA" id="ARBA00023125"/>
    </source>
</evidence>
<proteinExistence type="predicted"/>
<accession>A0A7W9NJ95</accession>
<dbReference type="Proteomes" id="UP000585638">
    <property type="component" value="Unassembled WGS sequence"/>
</dbReference>
<dbReference type="GO" id="GO:0006355">
    <property type="term" value="P:regulation of DNA-templated transcription"/>
    <property type="evidence" value="ECO:0007669"/>
    <property type="project" value="InterPro"/>
</dbReference>